<dbReference type="Gene3D" id="3.30.565.10">
    <property type="entry name" value="Histidine kinase-like ATPase, C-terminal domain"/>
    <property type="match status" value="1"/>
</dbReference>
<dbReference type="GO" id="GO:0000155">
    <property type="term" value="F:phosphorelay sensor kinase activity"/>
    <property type="evidence" value="ECO:0007669"/>
    <property type="project" value="InterPro"/>
</dbReference>
<dbReference type="SMART" id="SM00387">
    <property type="entry name" value="HATPase_c"/>
    <property type="match status" value="1"/>
</dbReference>
<dbReference type="InterPro" id="IPR003661">
    <property type="entry name" value="HisK_dim/P_dom"/>
</dbReference>
<feature type="domain" description="GGDEF" evidence="21">
    <location>
        <begin position="1064"/>
        <end position="1199"/>
    </location>
</feature>
<dbReference type="SUPFAM" id="SSF55073">
    <property type="entry name" value="Nucleotide cyclase"/>
    <property type="match status" value="1"/>
</dbReference>
<dbReference type="CDD" id="cd00156">
    <property type="entry name" value="REC"/>
    <property type="match status" value="1"/>
</dbReference>
<keyword evidence="4" id="KW-1003">Cell membrane</keyword>
<keyword evidence="8" id="KW-0732">Signal</keyword>
<dbReference type="PANTHER" id="PTHR45339">
    <property type="entry name" value="HYBRID SIGNAL TRANSDUCTION HISTIDINE KINASE J"/>
    <property type="match status" value="1"/>
</dbReference>
<dbReference type="Gene3D" id="3.30.70.270">
    <property type="match status" value="1"/>
</dbReference>
<dbReference type="PROSITE" id="PS50885">
    <property type="entry name" value="HAMP"/>
    <property type="match status" value="1"/>
</dbReference>
<proteinExistence type="predicted"/>
<evidence type="ECO:0000256" key="1">
    <source>
        <dbReference type="ARBA" id="ARBA00000085"/>
    </source>
</evidence>
<feature type="domain" description="HAMP" evidence="20">
    <location>
        <begin position="312"/>
        <end position="365"/>
    </location>
</feature>
<dbReference type="PROSITE" id="PS50887">
    <property type="entry name" value="GGDEF"/>
    <property type="match status" value="1"/>
</dbReference>
<evidence type="ECO:0000313" key="22">
    <source>
        <dbReference type="EMBL" id="MBC2770263.1"/>
    </source>
</evidence>
<evidence type="ECO:0000256" key="3">
    <source>
        <dbReference type="ARBA" id="ARBA00012438"/>
    </source>
</evidence>
<keyword evidence="10 17" id="KW-1133">Transmembrane helix</keyword>
<evidence type="ECO:0000256" key="9">
    <source>
        <dbReference type="ARBA" id="ARBA00022777"/>
    </source>
</evidence>
<dbReference type="InterPro" id="IPR004358">
    <property type="entry name" value="Sig_transdc_His_kin-like_C"/>
</dbReference>
<evidence type="ECO:0000259" key="21">
    <source>
        <dbReference type="PROSITE" id="PS50887"/>
    </source>
</evidence>
<keyword evidence="13 17" id="KW-0472">Membrane</keyword>
<feature type="transmembrane region" description="Helical" evidence="17">
    <location>
        <begin position="17"/>
        <end position="38"/>
    </location>
</feature>
<dbReference type="SUPFAM" id="SSF103190">
    <property type="entry name" value="Sensory domain-like"/>
    <property type="match status" value="1"/>
</dbReference>
<keyword evidence="5 16" id="KW-0597">Phosphoprotein</keyword>
<evidence type="ECO:0000256" key="13">
    <source>
        <dbReference type="ARBA" id="ARBA00023136"/>
    </source>
</evidence>
<feature type="modified residue" description="4-aspartylphosphate" evidence="16">
    <location>
        <position position="682"/>
    </location>
</feature>
<keyword evidence="12" id="KW-0843">Virulence</keyword>
<name>A0A842HPR7_9BURK</name>
<dbReference type="InterPro" id="IPR033479">
    <property type="entry name" value="dCache_1"/>
</dbReference>
<protein>
    <recommendedName>
        <fullName evidence="15">Virulence sensor protein BvgS</fullName>
        <ecNumber evidence="3">2.7.13.3</ecNumber>
    </recommendedName>
</protein>
<comment type="catalytic activity">
    <reaction evidence="1">
        <text>ATP + protein L-histidine = ADP + protein N-phospho-L-histidine.</text>
        <dbReference type="EC" id="2.7.13.3"/>
    </reaction>
</comment>
<dbReference type="Pfam" id="PF00990">
    <property type="entry name" value="GGDEF"/>
    <property type="match status" value="1"/>
</dbReference>
<feature type="domain" description="Histidine kinase" evidence="18">
    <location>
        <begin position="387"/>
        <end position="609"/>
    </location>
</feature>
<dbReference type="CDD" id="cd17546">
    <property type="entry name" value="REC_hyHK_CKI1_RcsC-like"/>
    <property type="match status" value="1"/>
</dbReference>
<dbReference type="FunFam" id="3.30.70.270:FF:000001">
    <property type="entry name" value="Diguanylate cyclase domain protein"/>
    <property type="match status" value="1"/>
</dbReference>
<dbReference type="Pfam" id="PF02743">
    <property type="entry name" value="dCache_1"/>
    <property type="match status" value="1"/>
</dbReference>
<dbReference type="EC" id="2.7.13.3" evidence="3"/>
<dbReference type="Pfam" id="PF00072">
    <property type="entry name" value="Response_reg"/>
    <property type="match status" value="3"/>
</dbReference>
<feature type="domain" description="Response regulatory" evidence="19">
    <location>
        <begin position="769"/>
        <end position="883"/>
    </location>
</feature>
<dbReference type="SUPFAM" id="SSF52172">
    <property type="entry name" value="CheY-like"/>
    <property type="match status" value="3"/>
</dbReference>
<keyword evidence="23" id="KW-1185">Reference proteome</keyword>
<dbReference type="CDD" id="cd19920">
    <property type="entry name" value="REC_PA4781-like"/>
    <property type="match status" value="1"/>
</dbReference>
<dbReference type="CDD" id="cd16922">
    <property type="entry name" value="HATPase_EvgS-ArcB-TorS-like"/>
    <property type="match status" value="1"/>
</dbReference>
<evidence type="ECO:0000313" key="23">
    <source>
        <dbReference type="Proteomes" id="UP000545386"/>
    </source>
</evidence>
<evidence type="ECO:0000256" key="7">
    <source>
        <dbReference type="ARBA" id="ARBA00022692"/>
    </source>
</evidence>
<dbReference type="SMART" id="SM00388">
    <property type="entry name" value="HisKA"/>
    <property type="match status" value="1"/>
</dbReference>
<dbReference type="SUPFAM" id="SSF47384">
    <property type="entry name" value="Homodimeric domain of signal transducing histidine kinase"/>
    <property type="match status" value="1"/>
</dbReference>
<comment type="function">
    <text evidence="14">Member of the two-component regulatory system BvgS/BvgA. Phosphorylates BvgA via a four-step phosphorelay in response to environmental signals.</text>
</comment>
<dbReference type="InterPro" id="IPR000160">
    <property type="entry name" value="GGDEF_dom"/>
</dbReference>
<feature type="transmembrane region" description="Helical" evidence="17">
    <location>
        <begin position="288"/>
        <end position="311"/>
    </location>
</feature>
<dbReference type="Pfam" id="PF00512">
    <property type="entry name" value="HisKA"/>
    <property type="match status" value="1"/>
</dbReference>
<evidence type="ECO:0000256" key="4">
    <source>
        <dbReference type="ARBA" id="ARBA00022475"/>
    </source>
</evidence>
<reference evidence="22 23" key="1">
    <citation type="submission" date="2020-08" db="EMBL/GenBank/DDBJ databases">
        <title>Paraeoetvoesia sp. YC-7-48 draft genome sequence.</title>
        <authorList>
            <person name="Yao L."/>
        </authorList>
    </citation>
    <scope>NUCLEOTIDE SEQUENCE [LARGE SCALE GENOMIC DNA]</scope>
    <source>
        <strain evidence="23">YC-7-48</strain>
    </source>
</reference>
<dbReference type="InterPro" id="IPR036890">
    <property type="entry name" value="HATPase_C_sf"/>
</dbReference>
<comment type="caution">
    <text evidence="22">The sequence shown here is derived from an EMBL/GenBank/DDBJ whole genome shotgun (WGS) entry which is preliminary data.</text>
</comment>
<evidence type="ECO:0000256" key="8">
    <source>
        <dbReference type="ARBA" id="ARBA00022729"/>
    </source>
</evidence>
<keyword evidence="11" id="KW-0902">Two-component regulatory system</keyword>
<feature type="modified residue" description="4-aspartylphosphate" evidence="16">
    <location>
        <position position="954"/>
    </location>
</feature>
<dbReference type="CDD" id="cd12914">
    <property type="entry name" value="PDC1_DGC_like"/>
    <property type="match status" value="1"/>
</dbReference>
<dbReference type="PRINTS" id="PR00344">
    <property type="entry name" value="BCTRLSENSOR"/>
</dbReference>
<dbReference type="InterPro" id="IPR029787">
    <property type="entry name" value="Nucleotide_cyclase"/>
</dbReference>
<dbReference type="Gene3D" id="1.10.287.130">
    <property type="match status" value="1"/>
</dbReference>
<dbReference type="CDD" id="cd01949">
    <property type="entry name" value="GGDEF"/>
    <property type="match status" value="1"/>
</dbReference>
<evidence type="ECO:0000259" key="19">
    <source>
        <dbReference type="PROSITE" id="PS50110"/>
    </source>
</evidence>
<dbReference type="InterPro" id="IPR003594">
    <property type="entry name" value="HATPase_dom"/>
</dbReference>
<dbReference type="Gene3D" id="6.10.340.10">
    <property type="match status" value="1"/>
</dbReference>
<dbReference type="InterPro" id="IPR029151">
    <property type="entry name" value="Sensor-like_sf"/>
</dbReference>
<dbReference type="PROSITE" id="PS50110">
    <property type="entry name" value="RESPONSE_REGULATORY"/>
    <property type="match status" value="3"/>
</dbReference>
<dbReference type="SUPFAM" id="SSF55874">
    <property type="entry name" value="ATPase domain of HSP90 chaperone/DNA topoisomerase II/histidine kinase"/>
    <property type="match status" value="1"/>
</dbReference>
<evidence type="ECO:0000259" key="18">
    <source>
        <dbReference type="PROSITE" id="PS50109"/>
    </source>
</evidence>
<feature type="domain" description="Response regulatory" evidence="19">
    <location>
        <begin position="905"/>
        <end position="1021"/>
    </location>
</feature>
<evidence type="ECO:0000256" key="14">
    <source>
        <dbReference type="ARBA" id="ARBA00058004"/>
    </source>
</evidence>
<feature type="modified residue" description="4-aspartylphosphate" evidence="16">
    <location>
        <position position="818"/>
    </location>
</feature>
<accession>A0A842HPR7</accession>
<dbReference type="InterPro" id="IPR036097">
    <property type="entry name" value="HisK_dim/P_sf"/>
</dbReference>
<dbReference type="SMART" id="SM00448">
    <property type="entry name" value="REC"/>
    <property type="match status" value="3"/>
</dbReference>
<dbReference type="RefSeq" id="WP_185779953.1">
    <property type="nucleotide sequence ID" value="NZ_JACJUU010000007.1"/>
</dbReference>
<evidence type="ECO:0000256" key="16">
    <source>
        <dbReference type="PROSITE-ProRule" id="PRU00169"/>
    </source>
</evidence>
<keyword evidence="6" id="KW-0808">Transferase</keyword>
<dbReference type="PANTHER" id="PTHR45339:SF3">
    <property type="entry name" value="HISTIDINE KINASE"/>
    <property type="match status" value="1"/>
</dbReference>
<dbReference type="InterPro" id="IPR005467">
    <property type="entry name" value="His_kinase_dom"/>
</dbReference>
<organism evidence="22 23">
    <name type="scientific">Pusillimonas minor</name>
    <dbReference type="NCBI Taxonomy" id="2697024"/>
    <lineage>
        <taxon>Bacteria</taxon>
        <taxon>Pseudomonadati</taxon>
        <taxon>Pseudomonadota</taxon>
        <taxon>Betaproteobacteria</taxon>
        <taxon>Burkholderiales</taxon>
        <taxon>Alcaligenaceae</taxon>
        <taxon>Pusillimonas</taxon>
    </lineage>
</organism>
<keyword evidence="9" id="KW-0418">Kinase</keyword>
<dbReference type="CDD" id="cd00082">
    <property type="entry name" value="HisKA"/>
    <property type="match status" value="1"/>
</dbReference>
<dbReference type="FunFam" id="3.30.565.10:FF:000010">
    <property type="entry name" value="Sensor histidine kinase RcsC"/>
    <property type="match status" value="1"/>
</dbReference>
<evidence type="ECO:0000256" key="10">
    <source>
        <dbReference type="ARBA" id="ARBA00022989"/>
    </source>
</evidence>
<dbReference type="AlphaFoldDB" id="A0A842HPR7"/>
<dbReference type="EMBL" id="JACJUU010000007">
    <property type="protein sequence ID" value="MBC2770263.1"/>
    <property type="molecule type" value="Genomic_DNA"/>
</dbReference>
<dbReference type="NCBIfam" id="TIGR00254">
    <property type="entry name" value="GGDEF"/>
    <property type="match status" value="1"/>
</dbReference>
<evidence type="ECO:0000256" key="12">
    <source>
        <dbReference type="ARBA" id="ARBA00023026"/>
    </source>
</evidence>
<dbReference type="InterPro" id="IPR001789">
    <property type="entry name" value="Sig_transdc_resp-reg_receiver"/>
</dbReference>
<sequence length="1199" mass="130586">MLALPVKSSLVRRLTLAMLWVIGVAALGALLLVGYFVYQDNRAQLLAHEESTTDLVAERIDQGLADRREALVVFAQLLHNGNALRDVAELRVALDSRVMLRSAFNNGLVVTDANGVVLIDSPTLPGRVGRDLSGRDHFQRVLRDKVPVVSPPVIGGATPEPVFVIAVPILSGDGRLLGMVFGVTRLTRDNLLTQVSTKQLNHGGQLFVLDLERKVVVASTLSELALQPLDALHENGLVSQIKAGHLQGVARSALGEQVIYSARPLKMMDWLVVHTLPADLALAPVHALLLKLALLTGLLAIGAGVCVAVYIRRQLRPLEVAATDVQAMIEGTRESTMLEVVKPDEVGQLVHAFNRLMGHQAHQNLELRDAKAQADAANHAKSAFLANMSHELRTPLNAIIGMADLQLGESQSALQHRRTEQVRQAARALLLMVDDILDYSRLDSRDLQITLQPFQVDDVFEQLAAMFARPASDKRLELVLRVDPAIPAGLMGDPLRLAQVLMKLVGNAVKFTEQGHVAASVRLIRLEGKQAWLRFDVSDSGPGIETDQLPYLFEPFSQLDSSNTRRHSGAGLGLPLSQALVQLMGGGGINARSRFNEGTQFSFDLTFSLESATQGISDQPLCRSAPCRVLVVEDDALAREALTELLLAWEAVVDTAESGDQALDLVSARLEADLTYDIVVVDWSLTPLTGLNTLRRLRHLFRASNKAEPWLVLAGTEALAQASMLPEDDFPVLPKPVLRTRLRDMFEQLRRSAHDETPAIVANRFAGQRVLVVDDNEINLEVALSQLARLGLHAVSAANGVEAVECFKEGQFDVVLMDIQMPVMDGYEAARQIRSLDAAVPIIAMTAAGLVEDLDRALAAGMDAHLGKPFDVQTLSEVLAAWLEATPERPAEHAVMSAPGDERKTLLIVDDVPANVKMLANYLKDDYVIQVAGKGEKALAIAQGDHPPDLILLDIMMPGMDGYAVCRALKNNPATQSIPIIFVSALTEAVEEEQGLNLGAVDYITKPFHLPIVRARIRNQVRLKAKADMLEEMSHIDGLTQIANRRSFDLTLAREASRLSRNGLPMALLMIDIDYFKPYNDNYGHGRGDECLIKVAAALRKAVSRPGDLLARYGGEEFAAILPETDLGQARAVAQRLCDALRQLALPHEFSPVAPHVSISVGCTAMVLQDPADAAALFQQADLALYEAKRQGRNRIVAM</sequence>
<gene>
    <name evidence="22" type="ORF">GTU67_10115</name>
</gene>
<dbReference type="PROSITE" id="PS50109">
    <property type="entry name" value="HIS_KIN"/>
    <property type="match status" value="1"/>
</dbReference>
<dbReference type="InterPro" id="IPR011006">
    <property type="entry name" value="CheY-like_superfamily"/>
</dbReference>
<dbReference type="InterPro" id="IPR043128">
    <property type="entry name" value="Rev_trsase/Diguanyl_cyclase"/>
</dbReference>
<dbReference type="InterPro" id="IPR003660">
    <property type="entry name" value="HAMP_dom"/>
</dbReference>
<evidence type="ECO:0000256" key="15">
    <source>
        <dbReference type="ARBA" id="ARBA00070152"/>
    </source>
</evidence>
<dbReference type="Proteomes" id="UP000545386">
    <property type="component" value="Unassembled WGS sequence"/>
</dbReference>
<dbReference type="SMART" id="SM00267">
    <property type="entry name" value="GGDEF"/>
    <property type="match status" value="1"/>
</dbReference>
<evidence type="ECO:0000256" key="5">
    <source>
        <dbReference type="ARBA" id="ARBA00022553"/>
    </source>
</evidence>
<evidence type="ECO:0000256" key="6">
    <source>
        <dbReference type="ARBA" id="ARBA00022679"/>
    </source>
</evidence>
<dbReference type="GO" id="GO:0005886">
    <property type="term" value="C:plasma membrane"/>
    <property type="evidence" value="ECO:0007669"/>
    <property type="project" value="UniProtKB-SubCell"/>
</dbReference>
<comment type="subcellular location">
    <subcellularLocation>
        <location evidence="2">Cell membrane</location>
        <topology evidence="2">Multi-pass membrane protein</topology>
    </subcellularLocation>
</comment>
<dbReference type="Gene3D" id="3.30.450.20">
    <property type="entry name" value="PAS domain"/>
    <property type="match status" value="1"/>
</dbReference>
<evidence type="ECO:0000256" key="11">
    <source>
        <dbReference type="ARBA" id="ARBA00023012"/>
    </source>
</evidence>
<evidence type="ECO:0000256" key="17">
    <source>
        <dbReference type="SAM" id="Phobius"/>
    </source>
</evidence>
<evidence type="ECO:0000259" key="20">
    <source>
        <dbReference type="PROSITE" id="PS50885"/>
    </source>
</evidence>
<evidence type="ECO:0000256" key="2">
    <source>
        <dbReference type="ARBA" id="ARBA00004651"/>
    </source>
</evidence>
<keyword evidence="7 17" id="KW-0812">Transmembrane</keyword>
<feature type="domain" description="Response regulatory" evidence="19">
    <location>
        <begin position="628"/>
        <end position="750"/>
    </location>
</feature>
<dbReference type="Pfam" id="PF02518">
    <property type="entry name" value="HATPase_c"/>
    <property type="match status" value="1"/>
</dbReference>
<dbReference type="Gene3D" id="3.40.50.2300">
    <property type="match status" value="3"/>
</dbReference>